<reference evidence="2 3" key="1">
    <citation type="submission" date="2019-04" db="EMBL/GenBank/DDBJ databases">
        <title>Sphingobacterium olei sp. nov., isolated from oil-contaminated soil.</title>
        <authorList>
            <person name="Liu B."/>
        </authorList>
    </citation>
    <scope>NUCLEOTIDE SEQUENCE [LARGE SCALE GENOMIC DNA]</scope>
    <source>
        <strain evidence="2 3">Y3L14</strain>
    </source>
</reference>
<name>A0A4U0GX94_9SPHI</name>
<dbReference type="AlphaFoldDB" id="A0A4U0GX94"/>
<proteinExistence type="predicted"/>
<sequence length="119" mass="14144">MDAAFFEVVRELERVQKENERLKKQLKKPKKRENVSAEDIQEGRSRRWAELQYQRLWDEALASNNDRISNIRKKGQTVGRPYFVPINNCMDSYGKDKKVTQINDHANDSIEITRKQHLQ</sequence>
<feature type="region of interest" description="Disordered" evidence="1">
    <location>
        <begin position="18"/>
        <end position="41"/>
    </location>
</feature>
<organism evidence="2 3">
    <name type="scientific">Sphingobacterium alkalisoli</name>
    <dbReference type="NCBI Taxonomy" id="1874115"/>
    <lineage>
        <taxon>Bacteria</taxon>
        <taxon>Pseudomonadati</taxon>
        <taxon>Bacteroidota</taxon>
        <taxon>Sphingobacteriia</taxon>
        <taxon>Sphingobacteriales</taxon>
        <taxon>Sphingobacteriaceae</taxon>
        <taxon>Sphingobacterium</taxon>
    </lineage>
</organism>
<evidence type="ECO:0000313" key="3">
    <source>
        <dbReference type="Proteomes" id="UP000309872"/>
    </source>
</evidence>
<keyword evidence="3" id="KW-1185">Reference proteome</keyword>
<evidence type="ECO:0000256" key="1">
    <source>
        <dbReference type="SAM" id="MobiDB-lite"/>
    </source>
</evidence>
<comment type="caution">
    <text evidence="2">The sequence shown here is derived from an EMBL/GenBank/DDBJ whole genome shotgun (WGS) entry which is preliminary data.</text>
</comment>
<accession>A0A4U0GX94</accession>
<gene>
    <name evidence="2" type="ORF">FAZ19_16110</name>
</gene>
<dbReference type="RefSeq" id="WP_136821782.1">
    <property type="nucleotide sequence ID" value="NZ_BMJX01000005.1"/>
</dbReference>
<protein>
    <submittedName>
        <fullName evidence="2">Uncharacterized protein</fullName>
    </submittedName>
</protein>
<dbReference type="OrthoDB" id="10012830at2"/>
<evidence type="ECO:0000313" key="2">
    <source>
        <dbReference type="EMBL" id="TJY63790.1"/>
    </source>
</evidence>
<dbReference type="Proteomes" id="UP000309872">
    <property type="component" value="Unassembled WGS sequence"/>
</dbReference>
<dbReference type="EMBL" id="SUKA01000005">
    <property type="protein sequence ID" value="TJY63790.1"/>
    <property type="molecule type" value="Genomic_DNA"/>
</dbReference>